<feature type="region of interest" description="Disordered" evidence="1">
    <location>
        <begin position="1063"/>
        <end position="1091"/>
    </location>
</feature>
<feature type="region of interest" description="Disordered" evidence="1">
    <location>
        <begin position="753"/>
        <end position="774"/>
    </location>
</feature>
<feature type="region of interest" description="Disordered" evidence="1">
    <location>
        <begin position="321"/>
        <end position="347"/>
    </location>
</feature>
<proteinExistence type="predicted"/>
<feature type="compositionally biased region" description="Low complexity" evidence="1">
    <location>
        <begin position="493"/>
        <end position="511"/>
    </location>
</feature>
<feature type="region of interest" description="Disordered" evidence="1">
    <location>
        <begin position="819"/>
        <end position="877"/>
    </location>
</feature>
<feature type="compositionally biased region" description="Polar residues" evidence="1">
    <location>
        <begin position="831"/>
        <end position="844"/>
    </location>
</feature>
<dbReference type="AlphaFoldDB" id="A0A0X3NVK3"/>
<feature type="compositionally biased region" description="Polar residues" evidence="1">
    <location>
        <begin position="532"/>
        <end position="542"/>
    </location>
</feature>
<evidence type="ECO:0000313" key="2">
    <source>
        <dbReference type="EMBL" id="JAP43834.1"/>
    </source>
</evidence>
<sequence>MLGGMKKRSKIFSDLCKHTGLPGGKVELDDVPIPRDLRRTRRLLEDDDGDFSNIPKTLTTRRGDLMIFHEGLQGAITNQRLTGREILNLSEGWWRANKDILRRREIHRTNFGIIGCAGMLKQNIEFPSHWMSAARDTVPHTAILNGLSLREYLSGELLYSKEHIKRERALAEIRAKYPPWIEPCGLPVTPTVSRPVSSTASHRKPGRQQNASNSARDKPTLREVVMPHEKGYFRDVYEGLNRNVNASTLDGNLNAHPEPLIPLQQYRRPYTTGKLYKIGLDRCTRGACGGKATLAPLGLKKPRLLQLQKRSPTESHLINDVNVNINRRTGSPASSSSSSKSSSLCRQGRQLNSSCSNSYSLETKGSAARGQSFNALTSGPEADMPLTGSSETILLHSLRTPHEESDLPGLTSFSANSVDPHDQPYYQQVNDNAAVCSISSSPFDASERSRSVESFISFSPHQCNYNAVETSDHTTVAEQMIVRSSSVRENHSTPRIARATPPTTSQVTPTTKRSTQRTPKQSSHDSLLGETPTRSTPTCVANVPDQTINTTLTSLQTISPARRRKQKALLEETRNLAVFRDKVVHALQRVSFTMTQICEERKEALRKTQTRRLNTTRKLHLCHLESRKSFRALQSQVKPTVGSTFVALQNSSLLSRSTWASTNSITSRIKGLGRSSVSERTRSVDEESHRHSVQESAEMIEWEEAERRRLVSEMEQRYAKERQLKEKSMEPIKELLREVTSRLSVLSARLTRHRGNRPASAGDATLYNSKASQPAGSLQRLEQLMQLGTTTNRIPYRRMLGRNRSNTLVEPIKDTEGSWKPFLPSGLPQGRSGQLSSLRTSTGIRSHHPTWSHELENSARKEGSRPMSRASSDPATPHFDRALEVLGTPKNRTSFDTGNALWMSRLSALPSKVSLNTGKAKEVGYRVLSPGQRGLRTPKEVTKTSLLPTKSLTPVACKYPGEYRPGYKELPKADVYTNSPEGRKKNKDHSGSKLNGTETALGENGPSAVGSTGVANNPEISQEPVNEPEDTEFGGKTILVTEDMVGSNYSHWSGRFVGLPPRRRRRRLRRSQHQSDSEVAAEAKSTARSTLPASTQRLIGLRMLTQRSISELEEELARMEASALDQFTHALTRQAYSWAGKWVPVPKGMFTYSRWNLELMGLEMFSSRIGSTFTSSYFSYLPVVRPDSAESD</sequence>
<feature type="compositionally biased region" description="Basic residues" evidence="1">
    <location>
        <begin position="1063"/>
        <end position="1072"/>
    </location>
</feature>
<feature type="compositionally biased region" description="Low complexity" evidence="1">
    <location>
        <begin position="334"/>
        <end position="343"/>
    </location>
</feature>
<evidence type="ECO:0000256" key="1">
    <source>
        <dbReference type="SAM" id="MobiDB-lite"/>
    </source>
</evidence>
<organism evidence="2">
    <name type="scientific">Schistocephalus solidus</name>
    <name type="common">Tapeworm</name>
    <dbReference type="NCBI Taxonomy" id="70667"/>
    <lineage>
        <taxon>Eukaryota</taxon>
        <taxon>Metazoa</taxon>
        <taxon>Spiralia</taxon>
        <taxon>Lophotrochozoa</taxon>
        <taxon>Platyhelminthes</taxon>
        <taxon>Cestoda</taxon>
        <taxon>Eucestoda</taxon>
        <taxon>Diphyllobothriidea</taxon>
        <taxon>Diphyllobothriidae</taxon>
        <taxon>Schistocephalus</taxon>
    </lineage>
</organism>
<name>A0A0X3NVK3_SCHSO</name>
<feature type="compositionally biased region" description="Polar residues" evidence="1">
    <location>
        <begin position="1009"/>
        <end position="1024"/>
    </location>
</feature>
<feature type="region of interest" description="Disordered" evidence="1">
    <location>
        <begin position="191"/>
        <end position="222"/>
    </location>
</feature>
<dbReference type="EMBL" id="GEEE01019391">
    <property type="protein sequence ID" value="JAP43834.1"/>
    <property type="molecule type" value="Transcribed_RNA"/>
</dbReference>
<gene>
    <name evidence="2" type="ORF">TR119460</name>
</gene>
<feature type="compositionally biased region" description="Polar residues" evidence="1">
    <location>
        <begin position="512"/>
        <end position="525"/>
    </location>
</feature>
<feature type="compositionally biased region" description="Polar residues" evidence="1">
    <location>
        <begin position="321"/>
        <end position="333"/>
    </location>
</feature>
<feature type="region of interest" description="Disordered" evidence="1">
    <location>
        <begin position="401"/>
        <end position="422"/>
    </location>
</feature>
<protein>
    <submittedName>
        <fullName evidence="2">Uncharacterized protein</fullName>
    </submittedName>
</protein>
<feature type="compositionally biased region" description="Basic and acidic residues" evidence="1">
    <location>
        <begin position="851"/>
        <end position="864"/>
    </location>
</feature>
<feature type="region of interest" description="Disordered" evidence="1">
    <location>
        <begin position="484"/>
        <end position="542"/>
    </location>
</feature>
<feature type="compositionally biased region" description="Polar residues" evidence="1">
    <location>
        <begin position="191"/>
        <end position="200"/>
    </location>
</feature>
<accession>A0A0X3NVK3</accession>
<reference evidence="2" key="1">
    <citation type="submission" date="2016-01" db="EMBL/GenBank/DDBJ databases">
        <title>Reference transcriptome for the parasite Schistocephalus solidus: insights into the molecular evolution of parasitism.</title>
        <authorList>
            <person name="Hebert F.O."/>
            <person name="Grambauer S."/>
            <person name="Barber I."/>
            <person name="Landry C.R."/>
            <person name="Aubin-Horth N."/>
        </authorList>
    </citation>
    <scope>NUCLEOTIDE SEQUENCE</scope>
</reference>
<feature type="region of interest" description="Disordered" evidence="1">
    <location>
        <begin position="968"/>
        <end position="1032"/>
    </location>
</feature>